<reference evidence="1" key="1">
    <citation type="submission" date="2019-08" db="EMBL/GenBank/DDBJ databases">
        <authorList>
            <person name="Kucharzyk K."/>
            <person name="Murdoch R.W."/>
            <person name="Higgins S."/>
            <person name="Loffler F."/>
        </authorList>
    </citation>
    <scope>NUCLEOTIDE SEQUENCE</scope>
</reference>
<sequence length="147" mass="16327">MDKSVIISIKGLQSFENMEDQVIDLTTAGRMTGDAKEGYTLSYQESPVTGLDGTLTTFQISRDRITLMRAGEVNSQMVFQMGRKHLSLYETPYGAFTVGVNTRRVRNNLEETGGEIEIGYSIEIDHAVAGENFFKINVREPAPRIGS</sequence>
<dbReference type="AlphaFoldDB" id="A0A644Z8C6"/>
<dbReference type="InterPro" id="IPR012674">
    <property type="entry name" value="Calycin"/>
</dbReference>
<comment type="caution">
    <text evidence="1">The sequence shown here is derived from an EMBL/GenBank/DDBJ whole genome shotgun (WGS) entry which is preliminary data.</text>
</comment>
<name>A0A644Z8C6_9ZZZZ</name>
<dbReference type="EMBL" id="VSSQ01007638">
    <property type="protein sequence ID" value="MPM36538.1"/>
    <property type="molecule type" value="Genomic_DNA"/>
</dbReference>
<protein>
    <recommendedName>
        <fullName evidence="2">Beta-barrel protein YwiB</fullName>
    </recommendedName>
</protein>
<dbReference type="InterPro" id="IPR015231">
    <property type="entry name" value="DUF1934"/>
</dbReference>
<evidence type="ECO:0008006" key="2">
    <source>
        <dbReference type="Google" id="ProtNLM"/>
    </source>
</evidence>
<evidence type="ECO:0000313" key="1">
    <source>
        <dbReference type="EMBL" id="MPM36538.1"/>
    </source>
</evidence>
<proteinExistence type="predicted"/>
<dbReference type="Pfam" id="PF09148">
    <property type="entry name" value="DUF1934"/>
    <property type="match status" value="1"/>
</dbReference>
<accession>A0A644Z8C6</accession>
<dbReference type="SUPFAM" id="SSF50814">
    <property type="entry name" value="Lipocalins"/>
    <property type="match status" value="1"/>
</dbReference>
<dbReference type="Gene3D" id="2.40.128.20">
    <property type="match status" value="1"/>
</dbReference>
<gene>
    <name evidence="1" type="ORF">SDC9_83136</name>
</gene>
<organism evidence="1">
    <name type="scientific">bioreactor metagenome</name>
    <dbReference type="NCBI Taxonomy" id="1076179"/>
    <lineage>
        <taxon>unclassified sequences</taxon>
        <taxon>metagenomes</taxon>
        <taxon>ecological metagenomes</taxon>
    </lineage>
</organism>